<gene>
    <name evidence="3" type="ORF">R1flu_020452</name>
</gene>
<keyword evidence="4" id="KW-1185">Reference proteome</keyword>
<dbReference type="Pfam" id="PF13837">
    <property type="entry name" value="Myb_DNA-bind_4"/>
    <property type="match status" value="1"/>
</dbReference>
<evidence type="ECO:0000256" key="1">
    <source>
        <dbReference type="SAM" id="MobiDB-lite"/>
    </source>
</evidence>
<evidence type="ECO:0000259" key="2">
    <source>
        <dbReference type="Pfam" id="PF13837"/>
    </source>
</evidence>
<evidence type="ECO:0000313" key="4">
    <source>
        <dbReference type="Proteomes" id="UP001605036"/>
    </source>
</evidence>
<dbReference type="EMBL" id="JBHFFA010000001">
    <property type="protein sequence ID" value="KAL2652324.1"/>
    <property type="molecule type" value="Genomic_DNA"/>
</dbReference>
<feature type="region of interest" description="Disordered" evidence="1">
    <location>
        <begin position="120"/>
        <end position="159"/>
    </location>
</feature>
<protein>
    <recommendedName>
        <fullName evidence="2">Myb/SANT-like DNA-binding domain-containing protein</fullName>
    </recommendedName>
</protein>
<comment type="caution">
    <text evidence="3">The sequence shown here is derived from an EMBL/GenBank/DDBJ whole genome shotgun (WGS) entry which is preliminary data.</text>
</comment>
<dbReference type="InterPro" id="IPR044822">
    <property type="entry name" value="Myb_DNA-bind_4"/>
</dbReference>
<sequence>MIMALIDIMKEKHHRVEQEPDRARKESDRTKFDRVRDCMKERGIQLKSGQLRAKWTWLQSNYKKVADHNDKLGCSPYHKMSKQDIKKNINLLDKFPEQWYNLMDTFERRRAVMDRDCAISSSEPLMPPLEPQDVPRSGSGATFEQTARSNSGKRKRDASRSASILVEALDQISQRQVEAHIEVEKSRKERAGQKHEWLQGLNESKQAWLAELEEKCQQRADVGSKDLVTVLAGMVSILGDIAKSRRPGAGK</sequence>
<feature type="compositionally biased region" description="Polar residues" evidence="1">
    <location>
        <begin position="139"/>
        <end position="150"/>
    </location>
</feature>
<organism evidence="3 4">
    <name type="scientific">Riccia fluitans</name>
    <dbReference type="NCBI Taxonomy" id="41844"/>
    <lineage>
        <taxon>Eukaryota</taxon>
        <taxon>Viridiplantae</taxon>
        <taxon>Streptophyta</taxon>
        <taxon>Embryophyta</taxon>
        <taxon>Marchantiophyta</taxon>
        <taxon>Marchantiopsida</taxon>
        <taxon>Marchantiidae</taxon>
        <taxon>Marchantiales</taxon>
        <taxon>Ricciaceae</taxon>
        <taxon>Riccia</taxon>
    </lineage>
</organism>
<feature type="domain" description="Myb/SANT-like DNA-binding" evidence="2">
    <location>
        <begin position="3"/>
        <end position="80"/>
    </location>
</feature>
<proteinExistence type="predicted"/>
<dbReference type="Proteomes" id="UP001605036">
    <property type="component" value="Unassembled WGS sequence"/>
</dbReference>
<evidence type="ECO:0000313" key="3">
    <source>
        <dbReference type="EMBL" id="KAL2652324.1"/>
    </source>
</evidence>
<reference evidence="3 4" key="1">
    <citation type="submission" date="2024-09" db="EMBL/GenBank/DDBJ databases">
        <title>Chromosome-scale assembly of Riccia fluitans.</title>
        <authorList>
            <person name="Paukszto L."/>
            <person name="Sawicki J."/>
            <person name="Karawczyk K."/>
            <person name="Piernik-Szablinska J."/>
            <person name="Szczecinska M."/>
            <person name="Mazdziarz M."/>
        </authorList>
    </citation>
    <scope>NUCLEOTIDE SEQUENCE [LARGE SCALE GENOMIC DNA]</scope>
    <source>
        <strain evidence="3">Rf_01</strain>
        <tissue evidence="3">Aerial parts of the thallus</tissue>
    </source>
</reference>
<dbReference type="Gene3D" id="1.10.10.60">
    <property type="entry name" value="Homeodomain-like"/>
    <property type="match status" value="1"/>
</dbReference>
<accession>A0ABD1ZQB1</accession>
<dbReference type="PANTHER" id="PTHR33492">
    <property type="entry name" value="OSJNBA0043A12.37 PROTEIN-RELATED"/>
    <property type="match status" value="1"/>
</dbReference>
<dbReference type="PANTHER" id="PTHR33492:SF11">
    <property type="entry name" value="OS04G0670900 PROTEIN"/>
    <property type="match status" value="1"/>
</dbReference>
<name>A0ABD1ZQB1_9MARC</name>
<dbReference type="AlphaFoldDB" id="A0ABD1ZQB1"/>